<gene>
    <name evidence="1" type="ORF">MBOT_18480</name>
</gene>
<accession>A0A7I9XXH0</accession>
<dbReference type="EMBL" id="BLKW01000002">
    <property type="protein sequence ID" value="GFG74483.1"/>
    <property type="molecule type" value="Genomic_DNA"/>
</dbReference>
<keyword evidence="2" id="KW-1185">Reference proteome</keyword>
<evidence type="ECO:0000313" key="1">
    <source>
        <dbReference type="EMBL" id="GFG74483.1"/>
    </source>
</evidence>
<dbReference type="AlphaFoldDB" id="A0A7I9XXH0"/>
<evidence type="ECO:0000313" key="2">
    <source>
        <dbReference type="Proteomes" id="UP000465361"/>
    </source>
</evidence>
<dbReference type="Proteomes" id="UP000465361">
    <property type="component" value="Unassembled WGS sequence"/>
</dbReference>
<comment type="caution">
    <text evidence="1">The sequence shown here is derived from an EMBL/GenBank/DDBJ whole genome shotgun (WGS) entry which is preliminary data.</text>
</comment>
<sequence length="148" mass="15512">MLGSKVARNPGCHFSQASIAQITPNPIRRAVAPHSSRAARAAIDPSTGRLTPAEVAADGLVTSALARDRPAAEPAEAGFWHNPRSAVCALLVRLSRMPSSARLMVSDPSHPVKRASVAHRCPAFSPTNPSVAVPGGIGILFFCKYVIV</sequence>
<name>A0A7I9XXH0_9MYCO</name>
<reference evidence="1 2" key="1">
    <citation type="journal article" date="2019" name="Emerg. Microbes Infect.">
        <title>Comprehensive subspecies identification of 175 nontuberculous mycobacteria species based on 7547 genomic profiles.</title>
        <authorList>
            <person name="Matsumoto Y."/>
            <person name="Kinjo T."/>
            <person name="Motooka D."/>
            <person name="Nabeya D."/>
            <person name="Jung N."/>
            <person name="Uechi K."/>
            <person name="Horii T."/>
            <person name="Iida T."/>
            <person name="Fujita J."/>
            <person name="Nakamura S."/>
        </authorList>
    </citation>
    <scope>NUCLEOTIDE SEQUENCE [LARGE SCALE GENOMIC DNA]</scope>
    <source>
        <strain evidence="1 2">JCM 17322</strain>
    </source>
</reference>
<protein>
    <submittedName>
        <fullName evidence="1">Uncharacterized protein</fullName>
    </submittedName>
</protein>
<organism evidence="1 2">
    <name type="scientific">Mycobacterium botniense</name>
    <dbReference type="NCBI Taxonomy" id="84962"/>
    <lineage>
        <taxon>Bacteria</taxon>
        <taxon>Bacillati</taxon>
        <taxon>Actinomycetota</taxon>
        <taxon>Actinomycetes</taxon>
        <taxon>Mycobacteriales</taxon>
        <taxon>Mycobacteriaceae</taxon>
        <taxon>Mycobacterium</taxon>
    </lineage>
</organism>
<proteinExistence type="predicted"/>